<dbReference type="GO" id="GO:0043709">
    <property type="term" value="P:cell adhesion involved in single-species biofilm formation"/>
    <property type="evidence" value="ECO:0007669"/>
    <property type="project" value="TreeGrafter"/>
</dbReference>
<dbReference type="Pfam" id="PF00990">
    <property type="entry name" value="GGDEF"/>
    <property type="match status" value="1"/>
</dbReference>
<dbReference type="EMBL" id="MBDL01000010">
    <property type="protein sequence ID" value="ODA12655.1"/>
    <property type="molecule type" value="Genomic_DNA"/>
</dbReference>
<name>A0A1C3CV43_9GAMM</name>
<keyword evidence="4" id="KW-0812">Transmembrane</keyword>
<dbReference type="OrthoDB" id="9812260at2"/>
<feature type="transmembrane region" description="Helical" evidence="4">
    <location>
        <begin position="39"/>
        <end position="59"/>
    </location>
</feature>
<feature type="transmembrane region" description="Helical" evidence="4">
    <location>
        <begin position="159"/>
        <end position="180"/>
    </location>
</feature>
<dbReference type="GO" id="GO:0005886">
    <property type="term" value="C:plasma membrane"/>
    <property type="evidence" value="ECO:0007669"/>
    <property type="project" value="TreeGrafter"/>
</dbReference>
<feature type="transmembrane region" description="Helical" evidence="4">
    <location>
        <begin position="65"/>
        <end position="84"/>
    </location>
</feature>
<gene>
    <name evidence="6" type="ORF">BBP83_08815</name>
</gene>
<reference evidence="6 7" key="1">
    <citation type="submission" date="2016-07" db="EMBL/GenBank/DDBJ databases">
        <title>Acinetobacter sp. ANC 4603.</title>
        <authorList>
            <person name="Radolfova-Krizova L."/>
            <person name="Nemec A."/>
        </authorList>
    </citation>
    <scope>NUCLEOTIDE SEQUENCE [LARGE SCALE GENOMIC DNA]</scope>
    <source>
        <strain evidence="6 7">ANC 4603</strain>
    </source>
</reference>
<dbReference type="CDD" id="cd01949">
    <property type="entry name" value="GGDEF"/>
    <property type="match status" value="1"/>
</dbReference>
<evidence type="ECO:0000256" key="2">
    <source>
        <dbReference type="ARBA" id="ARBA00012528"/>
    </source>
</evidence>
<dbReference type="NCBIfam" id="TIGR00254">
    <property type="entry name" value="GGDEF"/>
    <property type="match status" value="1"/>
</dbReference>
<feature type="transmembrane region" description="Helical" evidence="4">
    <location>
        <begin position="122"/>
        <end position="147"/>
    </location>
</feature>
<dbReference type="Proteomes" id="UP000186553">
    <property type="component" value="Unassembled WGS sequence"/>
</dbReference>
<dbReference type="SMART" id="SM00267">
    <property type="entry name" value="GGDEF"/>
    <property type="match status" value="1"/>
</dbReference>
<dbReference type="SUPFAM" id="SSF55073">
    <property type="entry name" value="Nucleotide cyclase"/>
    <property type="match status" value="1"/>
</dbReference>
<dbReference type="EC" id="2.7.7.65" evidence="2"/>
<keyword evidence="7" id="KW-1185">Reference proteome</keyword>
<dbReference type="GO" id="GO:1902201">
    <property type="term" value="P:negative regulation of bacterial-type flagellum-dependent cell motility"/>
    <property type="evidence" value="ECO:0007669"/>
    <property type="project" value="TreeGrafter"/>
</dbReference>
<dbReference type="InterPro" id="IPR050469">
    <property type="entry name" value="Diguanylate_Cyclase"/>
</dbReference>
<dbReference type="InterPro" id="IPR000160">
    <property type="entry name" value="GGDEF_dom"/>
</dbReference>
<evidence type="ECO:0000256" key="1">
    <source>
        <dbReference type="ARBA" id="ARBA00001946"/>
    </source>
</evidence>
<accession>A0A1C3CV43</accession>
<organism evidence="6 7">
    <name type="scientific">Acinetobacter celticus</name>
    <dbReference type="NCBI Taxonomy" id="1891224"/>
    <lineage>
        <taxon>Bacteria</taxon>
        <taxon>Pseudomonadati</taxon>
        <taxon>Pseudomonadota</taxon>
        <taxon>Gammaproteobacteria</taxon>
        <taxon>Moraxellales</taxon>
        <taxon>Moraxellaceae</taxon>
        <taxon>Acinetobacter</taxon>
    </lineage>
</organism>
<comment type="caution">
    <text evidence="6">The sequence shown here is derived from an EMBL/GenBank/DDBJ whole genome shotgun (WGS) entry which is preliminary data.</text>
</comment>
<evidence type="ECO:0000313" key="7">
    <source>
        <dbReference type="Proteomes" id="UP000186553"/>
    </source>
</evidence>
<dbReference type="InterPro" id="IPR043128">
    <property type="entry name" value="Rev_trsase/Diguanyl_cyclase"/>
</dbReference>
<dbReference type="Gene3D" id="3.30.70.270">
    <property type="match status" value="1"/>
</dbReference>
<comment type="catalytic activity">
    <reaction evidence="3">
        <text>2 GTP = 3',3'-c-di-GMP + 2 diphosphate</text>
        <dbReference type="Rhea" id="RHEA:24898"/>
        <dbReference type="ChEBI" id="CHEBI:33019"/>
        <dbReference type="ChEBI" id="CHEBI:37565"/>
        <dbReference type="ChEBI" id="CHEBI:58805"/>
        <dbReference type="EC" id="2.7.7.65"/>
    </reaction>
</comment>
<dbReference type="AlphaFoldDB" id="A0A1C3CV43"/>
<comment type="cofactor">
    <cofactor evidence="1">
        <name>Mg(2+)</name>
        <dbReference type="ChEBI" id="CHEBI:18420"/>
    </cofactor>
</comment>
<evidence type="ECO:0000256" key="4">
    <source>
        <dbReference type="SAM" id="Phobius"/>
    </source>
</evidence>
<dbReference type="PANTHER" id="PTHR45138:SF9">
    <property type="entry name" value="DIGUANYLATE CYCLASE DGCM-RELATED"/>
    <property type="match status" value="1"/>
</dbReference>
<dbReference type="InterPro" id="IPR029787">
    <property type="entry name" value="Nucleotide_cyclase"/>
</dbReference>
<keyword evidence="4" id="KW-0472">Membrane</keyword>
<proteinExistence type="predicted"/>
<dbReference type="GO" id="GO:0052621">
    <property type="term" value="F:diguanylate cyclase activity"/>
    <property type="evidence" value="ECO:0007669"/>
    <property type="project" value="UniProtKB-EC"/>
</dbReference>
<feature type="domain" description="GGDEF" evidence="5">
    <location>
        <begin position="255"/>
        <end position="382"/>
    </location>
</feature>
<evidence type="ECO:0000256" key="3">
    <source>
        <dbReference type="ARBA" id="ARBA00034247"/>
    </source>
</evidence>
<dbReference type="PROSITE" id="PS50887">
    <property type="entry name" value="GGDEF"/>
    <property type="match status" value="1"/>
</dbReference>
<evidence type="ECO:0000259" key="5">
    <source>
        <dbReference type="PROSITE" id="PS50887"/>
    </source>
</evidence>
<sequence length="382" mass="43338">MQSVDLPDTQYFLLVVPICLILIGGVFISAYYLFKAPKYLFWMGLGCILPSVALGAQSLMTNAQLTLTAPWIGILYLGGAWSVAHGMMIKAKAKTNSIASFTIVVLGVLSLFYFAYVDEQLWLRMMTINIVIICLEALAIPSVYFLFRQSSGLVKLLCFSYFLLFTYATLRTLAILFFLQNVDRIALSTSKWWMLMLAINVVISLWFAIVVVATTVKELFIVLNEERMMDPLTKLYNRSGFFEKSSALFDDSAKGEVYVVMCDIDFFKRINDTWGHATGDQILCTIADIFKDNVRQDDIVARFGGEEFIILFRSFDELSSFYLVDRLRSQIENQIFVDNIRVTASFGVACIEDKDRLIKALELADKRLYNAKNNGRNQVNVS</sequence>
<keyword evidence="4" id="KW-1133">Transmembrane helix</keyword>
<dbReference type="FunFam" id="3.30.70.270:FF:000001">
    <property type="entry name" value="Diguanylate cyclase domain protein"/>
    <property type="match status" value="1"/>
</dbReference>
<dbReference type="PANTHER" id="PTHR45138">
    <property type="entry name" value="REGULATORY COMPONENTS OF SENSORY TRANSDUCTION SYSTEM"/>
    <property type="match status" value="1"/>
</dbReference>
<evidence type="ECO:0000313" key="6">
    <source>
        <dbReference type="EMBL" id="ODA12655.1"/>
    </source>
</evidence>
<feature type="transmembrane region" description="Helical" evidence="4">
    <location>
        <begin position="192"/>
        <end position="213"/>
    </location>
</feature>
<feature type="transmembrane region" description="Helical" evidence="4">
    <location>
        <begin position="96"/>
        <end position="116"/>
    </location>
</feature>
<dbReference type="STRING" id="1891224.BBP83_08815"/>
<protein>
    <recommendedName>
        <fullName evidence="2">diguanylate cyclase</fullName>
        <ecNumber evidence="2">2.7.7.65</ecNumber>
    </recommendedName>
</protein>
<feature type="transmembrane region" description="Helical" evidence="4">
    <location>
        <begin position="12"/>
        <end position="34"/>
    </location>
</feature>